<accession>A0A8S1SMQ4</accession>
<feature type="signal peptide" evidence="1">
    <location>
        <begin position="1"/>
        <end position="17"/>
    </location>
</feature>
<dbReference type="EMBL" id="CAJJDO010000009">
    <property type="protein sequence ID" value="CAD8141120.1"/>
    <property type="molecule type" value="Genomic_DNA"/>
</dbReference>
<dbReference type="OrthoDB" id="297341at2759"/>
<keyword evidence="1" id="KW-0732">Signal</keyword>
<proteinExistence type="predicted"/>
<organism evidence="2 3">
    <name type="scientific">Paramecium pentaurelia</name>
    <dbReference type="NCBI Taxonomy" id="43138"/>
    <lineage>
        <taxon>Eukaryota</taxon>
        <taxon>Sar</taxon>
        <taxon>Alveolata</taxon>
        <taxon>Ciliophora</taxon>
        <taxon>Intramacronucleata</taxon>
        <taxon>Oligohymenophorea</taxon>
        <taxon>Peniculida</taxon>
        <taxon>Parameciidae</taxon>
        <taxon>Paramecium</taxon>
    </lineage>
</organism>
<evidence type="ECO:0000256" key="1">
    <source>
        <dbReference type="SAM" id="SignalP"/>
    </source>
</evidence>
<reference evidence="2" key="1">
    <citation type="submission" date="2021-01" db="EMBL/GenBank/DDBJ databases">
        <authorList>
            <consortium name="Genoscope - CEA"/>
            <person name="William W."/>
        </authorList>
    </citation>
    <scope>NUCLEOTIDE SEQUENCE</scope>
</reference>
<feature type="chain" id="PRO_5035902053" evidence="1">
    <location>
        <begin position="18"/>
        <end position="245"/>
    </location>
</feature>
<sequence>MKIQFLIACIVFASTQSSFLEESLINRSFAPMTNIFLEKSTDPTQQQQLETATPPETLYTATLDTYINAETQQQILIAQQYESDLPANGDCIILYGQCDYKGPSFKYCDQPGEYIKFEIPVHSVYIPIGMSLKIKDALYGNKLNLIYSHECISEGIHIPEPKIYEDHPNEWFGEIKESEKAVLDSGELTTPQIKYYDNDGNVISKEDYQKLIEADLQKSHNFYLGIVEQPDYSSPIQSEQAESNE</sequence>
<evidence type="ECO:0000313" key="2">
    <source>
        <dbReference type="EMBL" id="CAD8141120.1"/>
    </source>
</evidence>
<comment type="caution">
    <text evidence="2">The sequence shown here is derived from an EMBL/GenBank/DDBJ whole genome shotgun (WGS) entry which is preliminary data.</text>
</comment>
<dbReference type="Proteomes" id="UP000689195">
    <property type="component" value="Unassembled WGS sequence"/>
</dbReference>
<dbReference type="AlphaFoldDB" id="A0A8S1SMQ4"/>
<gene>
    <name evidence="2" type="ORF">PPENT_87.1.T0090449</name>
</gene>
<keyword evidence="3" id="KW-1185">Reference proteome</keyword>
<name>A0A8S1SMQ4_9CILI</name>
<protein>
    <submittedName>
        <fullName evidence="2">Uncharacterized protein</fullName>
    </submittedName>
</protein>
<evidence type="ECO:0000313" key="3">
    <source>
        <dbReference type="Proteomes" id="UP000689195"/>
    </source>
</evidence>